<evidence type="ECO:0000256" key="1">
    <source>
        <dbReference type="SAM" id="SignalP"/>
    </source>
</evidence>
<dbReference type="PATRIC" id="fig|74031.6.peg.1242"/>
<feature type="chain" id="PRO_5005562911" evidence="1">
    <location>
        <begin position="25"/>
        <end position="97"/>
    </location>
</feature>
<protein>
    <submittedName>
        <fullName evidence="2">Uncharacterized protein</fullName>
    </submittedName>
</protein>
<comment type="caution">
    <text evidence="2">The sequence shown here is derived from an EMBL/GenBank/DDBJ whole genome shotgun (WGS) entry which is preliminary data.</text>
</comment>
<feature type="signal peptide" evidence="1">
    <location>
        <begin position="1"/>
        <end position="24"/>
    </location>
</feature>
<name>A0A0L6CWZ1_9RHOB</name>
<keyword evidence="1" id="KW-0732">Signal</keyword>
<dbReference type="RefSeq" id="WP_152911610.1">
    <property type="nucleotide sequence ID" value="NZ_CP118494.1"/>
</dbReference>
<reference evidence="3" key="1">
    <citation type="submission" date="2015-07" db="EMBL/GenBank/DDBJ databases">
        <title>Draft Genome Sequence of Roseovarius tolerans EL-164, a producer of N-Acylated Alanine Methyl Esters (NAMEs).</title>
        <authorList>
            <person name="Voget S."/>
            <person name="Bruns H."/>
            <person name="Wagner-Doebler I."/>
            <person name="Schulz S."/>
            <person name="Daniel R."/>
        </authorList>
    </citation>
    <scope>NUCLEOTIDE SEQUENCE [LARGE SCALE GENOMIC DNA]</scope>
    <source>
        <strain evidence="3">EL-164</strain>
    </source>
</reference>
<dbReference type="EMBL" id="LGVV01000011">
    <property type="protein sequence ID" value="KNX42175.1"/>
    <property type="molecule type" value="Genomic_DNA"/>
</dbReference>
<keyword evidence="3" id="KW-1185">Reference proteome</keyword>
<dbReference type="Proteomes" id="UP000037046">
    <property type="component" value="Unassembled WGS sequence"/>
</dbReference>
<proteinExistence type="predicted"/>
<dbReference type="AlphaFoldDB" id="A0A0L6CWZ1"/>
<organism evidence="2 3">
    <name type="scientific">Roseovarius tolerans</name>
    <dbReference type="NCBI Taxonomy" id="74031"/>
    <lineage>
        <taxon>Bacteria</taxon>
        <taxon>Pseudomonadati</taxon>
        <taxon>Pseudomonadota</taxon>
        <taxon>Alphaproteobacteria</taxon>
        <taxon>Rhodobacterales</taxon>
        <taxon>Roseobacteraceae</taxon>
        <taxon>Roseovarius</taxon>
    </lineage>
</organism>
<evidence type="ECO:0000313" key="3">
    <source>
        <dbReference type="Proteomes" id="UP000037046"/>
    </source>
</evidence>
<dbReference type="OrthoDB" id="7274522at2"/>
<accession>A0A0L6CWZ1</accession>
<gene>
    <name evidence="2" type="ORF">ROTO_12150</name>
</gene>
<sequence length="97" mass="10631">MKLTVFHSLSLAALISVGAVAVKADEAMDGRMTYELFEHTVEHADLAGCPPEFDPDTQFCRMTLADKRAHVFVFGLEGDQPLQAVKSYELSEGLPAF</sequence>
<evidence type="ECO:0000313" key="2">
    <source>
        <dbReference type="EMBL" id="KNX42175.1"/>
    </source>
</evidence>